<dbReference type="GO" id="GO:0016798">
    <property type="term" value="F:hydrolase activity, acting on glycosyl bonds"/>
    <property type="evidence" value="ECO:0007669"/>
    <property type="project" value="UniProtKB-KW"/>
</dbReference>
<dbReference type="Proteomes" id="UP000653730">
    <property type="component" value="Unassembled WGS sequence"/>
</dbReference>
<protein>
    <submittedName>
        <fullName evidence="9">Glycoside hydrolase family 97 catalytic domain-containing protein</fullName>
    </submittedName>
</protein>
<comment type="caution">
    <text evidence="9">The sequence shown here is derived from an EMBL/GenBank/DDBJ whole genome shotgun (WGS) entry which is preliminary data.</text>
</comment>
<name>A0A926Q5C1_9FLAO</name>
<dbReference type="SUPFAM" id="SSF51445">
    <property type="entry name" value="(Trans)glycosidases"/>
    <property type="match status" value="1"/>
</dbReference>
<keyword evidence="3 9" id="KW-0378">Hydrolase</keyword>
<dbReference type="Pfam" id="PF14509">
    <property type="entry name" value="GH97_C"/>
    <property type="match status" value="1"/>
</dbReference>
<evidence type="ECO:0000259" key="7">
    <source>
        <dbReference type="Pfam" id="PF14508"/>
    </source>
</evidence>
<dbReference type="InterPro" id="IPR019563">
    <property type="entry name" value="GH97_catalytic"/>
</dbReference>
<gene>
    <name evidence="9" type="ORF">IBL28_18635</name>
</gene>
<organism evidence="9 10">
    <name type="scientific">Sinomicrobium weinanense</name>
    <dbReference type="NCBI Taxonomy" id="2842200"/>
    <lineage>
        <taxon>Bacteria</taxon>
        <taxon>Pseudomonadati</taxon>
        <taxon>Bacteroidota</taxon>
        <taxon>Flavobacteriia</taxon>
        <taxon>Flavobacteriales</taxon>
        <taxon>Flavobacteriaceae</taxon>
        <taxon>Sinomicrobium</taxon>
    </lineage>
</organism>
<feature type="domain" description="Glycosyl-hydrolase 97 N-terminal" evidence="7">
    <location>
        <begin position="43"/>
        <end position="307"/>
    </location>
</feature>
<evidence type="ECO:0000259" key="6">
    <source>
        <dbReference type="Pfam" id="PF10566"/>
    </source>
</evidence>
<reference evidence="9 10" key="1">
    <citation type="submission" date="2020-09" db="EMBL/GenBank/DDBJ databases">
        <title>Sinomicrobium weinanense sp. nov., a halophilic bacteria isolated from saline-alkali soil.</title>
        <authorList>
            <person name="Wu P."/>
            <person name="Ren H."/>
            <person name="Mei Y."/>
            <person name="Liang Y."/>
            <person name="Chen Z."/>
        </authorList>
    </citation>
    <scope>NUCLEOTIDE SEQUENCE [LARGE SCALE GENOMIC DNA]</scope>
    <source>
        <strain evidence="9 10">FJxs</strain>
    </source>
</reference>
<dbReference type="InterPro" id="IPR052720">
    <property type="entry name" value="Glycosyl_hydrolase_97"/>
</dbReference>
<dbReference type="InterPro" id="IPR014718">
    <property type="entry name" value="GH-type_carb-bd"/>
</dbReference>
<dbReference type="PANTHER" id="PTHR35803:SF2">
    <property type="entry name" value="RETAINING ALPHA-GALACTOSIDASE"/>
    <property type="match status" value="1"/>
</dbReference>
<evidence type="ECO:0000256" key="3">
    <source>
        <dbReference type="ARBA" id="ARBA00022801"/>
    </source>
</evidence>
<dbReference type="GO" id="GO:0030246">
    <property type="term" value="F:carbohydrate binding"/>
    <property type="evidence" value="ECO:0007669"/>
    <property type="project" value="InterPro"/>
</dbReference>
<dbReference type="InterPro" id="IPR029486">
    <property type="entry name" value="GH97_N"/>
</dbReference>
<evidence type="ECO:0000256" key="2">
    <source>
        <dbReference type="ARBA" id="ARBA00011245"/>
    </source>
</evidence>
<keyword evidence="10" id="KW-1185">Reference proteome</keyword>
<proteinExistence type="predicted"/>
<comment type="subunit">
    <text evidence="2">Monomer.</text>
</comment>
<comment type="cofactor">
    <cofactor evidence="1">
        <name>Ca(2+)</name>
        <dbReference type="ChEBI" id="CHEBI:29108"/>
    </cofactor>
</comment>
<accession>A0A926Q5C1</accession>
<dbReference type="Pfam" id="PF10566">
    <property type="entry name" value="Glyco_hydro_97"/>
    <property type="match status" value="1"/>
</dbReference>
<dbReference type="EMBL" id="JACVDC010000083">
    <property type="protein sequence ID" value="MBC9797996.1"/>
    <property type="molecule type" value="Genomic_DNA"/>
</dbReference>
<evidence type="ECO:0000256" key="5">
    <source>
        <dbReference type="ARBA" id="ARBA00023295"/>
    </source>
</evidence>
<dbReference type="Gene3D" id="3.20.20.70">
    <property type="entry name" value="Aldolase class I"/>
    <property type="match status" value="1"/>
</dbReference>
<dbReference type="InterPro" id="IPR013780">
    <property type="entry name" value="Glyco_hydro_b"/>
</dbReference>
<dbReference type="Gene3D" id="2.60.40.1180">
    <property type="entry name" value="Golgi alpha-mannosidase II"/>
    <property type="match status" value="1"/>
</dbReference>
<sequence length="663" mass="74307">MNKKRIFVTVFFLYPVLMLAVCNLLYGTEITVPPDPFPLKIPVFSPDGTIEFHVLSDQGRLSYWISMRNDPVVEKSPLGITLNGTDLGNGVLLGKALTEQVNRTYPWRGKHAVATDLYTAVRVPITHNASGTEYFLEVRVYNDGVAFRYVVPGEGIRKVSGEGTGIKIPAGSTVWYHGIVGMHYEEKHKEKDILQIEAGEWAGPPMTVKLPGKSGYMAVTESGVIKSSGDNFPGMALEADGKRGFQVRLGHEHPENYPYVLRYGKEDHKRLTAPPTFTGSIEGPWRVILIGRDLNTLFNADIVHNVAPKPDPGLFPKGFDEEWLAPGRAVWGYLTDEPRTLEGMKNLSGLAGELGFEYHTVEGHWRRWSLQEEKDFVAYSNNLGVKVIYWEHSKNLRDPKARSDFFKHLHEVGVSGAKIDFLDHEAKEVIDLYAACLKEAAQYKLILNFHGANKPAGEARTWPNEMTREGVFGMEFRGPWATHNTTIPFTRLLAGHVDYTPVVFGERRAETSEAHQLASAAILQAPMLNFAEHPQNLLAHKAVEYIRQIPTTWDETIVLPGSEIGKLAAFARRKGDRWFIAVMNGEKGNTIKMDLSFLKNEKDYDMMMIRDKKPEEARVVLVRNRQLFGGGKGVAIDRAKVNRRESLWIDLIPGGGFVAVISE</sequence>
<feature type="domain" description="Glycosyl-hydrolase 97 C-terminal oligomerisation" evidence="8">
    <location>
        <begin position="552"/>
        <end position="661"/>
    </location>
</feature>
<dbReference type="InterPro" id="IPR017853">
    <property type="entry name" value="GH"/>
</dbReference>
<dbReference type="PANTHER" id="PTHR35803">
    <property type="entry name" value="GLUCAN 1,4-ALPHA-GLUCOSIDASE SUSB-RELATED"/>
    <property type="match status" value="1"/>
</dbReference>
<keyword evidence="4" id="KW-0106">Calcium</keyword>
<feature type="domain" description="Glycosyl-hydrolase 97 catalytic" evidence="6">
    <location>
        <begin position="351"/>
        <end position="471"/>
    </location>
</feature>
<dbReference type="InterPro" id="IPR029483">
    <property type="entry name" value="GH97_C"/>
</dbReference>
<evidence type="ECO:0000313" key="10">
    <source>
        <dbReference type="Proteomes" id="UP000653730"/>
    </source>
</evidence>
<dbReference type="InterPro" id="IPR013785">
    <property type="entry name" value="Aldolase_TIM"/>
</dbReference>
<evidence type="ECO:0000256" key="1">
    <source>
        <dbReference type="ARBA" id="ARBA00001913"/>
    </source>
</evidence>
<dbReference type="Gene3D" id="2.70.98.10">
    <property type="match status" value="1"/>
</dbReference>
<keyword evidence="5" id="KW-0326">Glycosidase</keyword>
<evidence type="ECO:0000259" key="8">
    <source>
        <dbReference type="Pfam" id="PF14509"/>
    </source>
</evidence>
<evidence type="ECO:0000313" key="9">
    <source>
        <dbReference type="EMBL" id="MBC9797996.1"/>
    </source>
</evidence>
<dbReference type="Pfam" id="PF14508">
    <property type="entry name" value="GH97_N"/>
    <property type="match status" value="1"/>
</dbReference>
<dbReference type="AlphaFoldDB" id="A0A926Q5C1"/>
<dbReference type="RefSeq" id="WP_187967121.1">
    <property type="nucleotide sequence ID" value="NZ_JACVDC010000083.1"/>
</dbReference>
<evidence type="ECO:0000256" key="4">
    <source>
        <dbReference type="ARBA" id="ARBA00022837"/>
    </source>
</evidence>